<proteinExistence type="inferred from homology"/>
<evidence type="ECO:0000256" key="1">
    <source>
        <dbReference type="HAMAP-Rule" id="MF_00386"/>
    </source>
</evidence>
<dbReference type="InterPro" id="IPR002696">
    <property type="entry name" value="Membr_insert_effic_factor_YidD"/>
</dbReference>
<feature type="region of interest" description="Disordered" evidence="2">
    <location>
        <begin position="91"/>
        <end position="111"/>
    </location>
</feature>
<protein>
    <recommendedName>
        <fullName evidence="1">Putative membrane protein insertion efficiency factor</fullName>
    </recommendedName>
</protein>
<evidence type="ECO:0000313" key="4">
    <source>
        <dbReference type="Proteomes" id="UP001056109"/>
    </source>
</evidence>
<accession>A0ABY5AH56</accession>
<comment type="function">
    <text evidence="1">Could be involved in insertion of integral membrane proteins into the membrane.</text>
</comment>
<dbReference type="Pfam" id="PF01809">
    <property type="entry name" value="YidD"/>
    <property type="match status" value="1"/>
</dbReference>
<comment type="subcellular location">
    <subcellularLocation>
        <location evidence="1">Cell membrane</location>
        <topology evidence="1">Peripheral membrane protein</topology>
        <orientation evidence="1">Cytoplasmic side</orientation>
    </subcellularLocation>
</comment>
<dbReference type="PANTHER" id="PTHR33383:SF1">
    <property type="entry name" value="MEMBRANE PROTEIN INSERTION EFFICIENCY FACTOR-RELATED"/>
    <property type="match status" value="1"/>
</dbReference>
<evidence type="ECO:0000313" key="3">
    <source>
        <dbReference type="EMBL" id="USR79417.1"/>
    </source>
</evidence>
<comment type="similarity">
    <text evidence="1">Belongs to the UPF0161 family.</text>
</comment>
<dbReference type="PANTHER" id="PTHR33383">
    <property type="entry name" value="MEMBRANE PROTEIN INSERTION EFFICIENCY FACTOR-RELATED"/>
    <property type="match status" value="1"/>
</dbReference>
<dbReference type="EMBL" id="CP099547">
    <property type="protein sequence ID" value="USR79417.1"/>
    <property type="molecule type" value="Genomic_DNA"/>
</dbReference>
<reference evidence="3" key="1">
    <citation type="submission" date="2022-06" db="EMBL/GenBank/DDBJ databases">
        <title>Complete Genome Sequence of Arcanobacterium pinnipediorum strain DSM 28752 isolated from a harbour seal.</title>
        <authorList>
            <person name="Borowiak M."/>
            <person name="Kreitlow A."/>
            <person name="Alssahen M."/>
            <person name="Malorny B."/>
            <person name="Laemmler C."/>
            <person name="Prenger-Berninghoff E."/>
            <person name="Siebert U."/>
            <person name="Ploetz M."/>
            <person name="Abdulmawjood A."/>
        </authorList>
    </citation>
    <scope>NUCLEOTIDE SEQUENCE</scope>
    <source>
        <strain evidence="3">DSM 28752</strain>
    </source>
</reference>
<dbReference type="HAMAP" id="MF_00386">
    <property type="entry name" value="UPF0161_YidD"/>
    <property type="match status" value="1"/>
</dbReference>
<keyword evidence="1" id="KW-1003">Cell membrane</keyword>
<evidence type="ECO:0000256" key="2">
    <source>
        <dbReference type="SAM" id="MobiDB-lite"/>
    </source>
</evidence>
<sequence length="111" mass="12626">MIARILTWAIRWYQRNISAGLPRRCKYQPTCSQYAIDSIRVHGVIKGTLLTVWRLLRCNPWSHGGVDWVPQPGAWPTKPLGYTELMAYRAKEESSGHSGHGDDTHNGNRPN</sequence>
<name>A0ABY5AH56_9ACTO</name>
<dbReference type="NCBIfam" id="TIGR00278">
    <property type="entry name" value="membrane protein insertion efficiency factor YidD"/>
    <property type="match status" value="1"/>
</dbReference>
<gene>
    <name evidence="3" type="primary">yidD</name>
    <name evidence="3" type="ORF">NG665_08630</name>
</gene>
<keyword evidence="1" id="KW-0472">Membrane</keyword>
<dbReference type="Proteomes" id="UP001056109">
    <property type="component" value="Chromosome"/>
</dbReference>
<organism evidence="3 4">
    <name type="scientific">Arcanobacterium pinnipediorum</name>
    <dbReference type="NCBI Taxonomy" id="1503041"/>
    <lineage>
        <taxon>Bacteria</taxon>
        <taxon>Bacillati</taxon>
        <taxon>Actinomycetota</taxon>
        <taxon>Actinomycetes</taxon>
        <taxon>Actinomycetales</taxon>
        <taxon>Actinomycetaceae</taxon>
        <taxon>Arcanobacterium</taxon>
    </lineage>
</organism>
<dbReference type="SMART" id="SM01234">
    <property type="entry name" value="Haemolytic"/>
    <property type="match status" value="1"/>
</dbReference>
<dbReference type="RefSeq" id="WP_252673287.1">
    <property type="nucleotide sequence ID" value="NZ_CP099547.1"/>
</dbReference>
<keyword evidence="4" id="KW-1185">Reference proteome</keyword>